<organism evidence="2 3">
    <name type="scientific">Aspergillus sclerotialis</name>
    <dbReference type="NCBI Taxonomy" id="2070753"/>
    <lineage>
        <taxon>Eukaryota</taxon>
        <taxon>Fungi</taxon>
        <taxon>Dikarya</taxon>
        <taxon>Ascomycota</taxon>
        <taxon>Pezizomycotina</taxon>
        <taxon>Eurotiomycetes</taxon>
        <taxon>Eurotiomycetidae</taxon>
        <taxon>Eurotiales</taxon>
        <taxon>Aspergillaceae</taxon>
        <taxon>Aspergillus</taxon>
        <taxon>Aspergillus subgen. Polypaecilum</taxon>
    </lineage>
</organism>
<name>A0A3A3A0M9_9EURO</name>
<feature type="compositionally biased region" description="Basic and acidic residues" evidence="1">
    <location>
        <begin position="1"/>
        <end position="25"/>
    </location>
</feature>
<gene>
    <name evidence="2" type="ORF">PHISCL_02478</name>
</gene>
<protein>
    <submittedName>
        <fullName evidence="2">Uncharacterized protein</fullName>
    </submittedName>
</protein>
<sequence>MPERHKTDSEHSFEGQRIDNFKSIDEGEGEDGREGEDEDEDEDENRYEDQDEGEDEEEPVHNYPIDVYEDEDEEVQHQFEELSETRKSFWFHNYYIAEASAICVATQIKGPNPGLKAIAKVRSQIPYGIWSRHDMDPDKDYSWKEEYKFGDTAEMELITLRELTRRGSTCTPS</sequence>
<proteinExistence type="predicted"/>
<evidence type="ECO:0000313" key="2">
    <source>
        <dbReference type="EMBL" id="RJE25204.1"/>
    </source>
</evidence>
<dbReference type="Proteomes" id="UP000266188">
    <property type="component" value="Unassembled WGS sequence"/>
</dbReference>
<evidence type="ECO:0000313" key="3">
    <source>
        <dbReference type="Proteomes" id="UP000266188"/>
    </source>
</evidence>
<dbReference type="EMBL" id="MVGC01000055">
    <property type="protein sequence ID" value="RJE25204.1"/>
    <property type="molecule type" value="Genomic_DNA"/>
</dbReference>
<comment type="caution">
    <text evidence="2">The sequence shown here is derived from an EMBL/GenBank/DDBJ whole genome shotgun (WGS) entry which is preliminary data.</text>
</comment>
<evidence type="ECO:0000256" key="1">
    <source>
        <dbReference type="SAM" id="MobiDB-lite"/>
    </source>
</evidence>
<feature type="region of interest" description="Disordered" evidence="1">
    <location>
        <begin position="1"/>
        <end position="74"/>
    </location>
</feature>
<keyword evidence="3" id="KW-1185">Reference proteome</keyword>
<accession>A0A3A3A0M9</accession>
<feature type="compositionally biased region" description="Acidic residues" evidence="1">
    <location>
        <begin position="26"/>
        <end position="58"/>
    </location>
</feature>
<reference evidence="3" key="1">
    <citation type="submission" date="2017-02" db="EMBL/GenBank/DDBJ databases">
        <authorList>
            <person name="Tafer H."/>
            <person name="Lopandic K."/>
        </authorList>
    </citation>
    <scope>NUCLEOTIDE SEQUENCE [LARGE SCALE GENOMIC DNA]</scope>
    <source>
        <strain evidence="3">CBS 366.77</strain>
    </source>
</reference>
<dbReference type="AlphaFoldDB" id="A0A3A3A0M9"/>